<organism evidence="1 2">
    <name type="scientific">Xylanibacillus composti</name>
    <dbReference type="NCBI Taxonomy" id="1572762"/>
    <lineage>
        <taxon>Bacteria</taxon>
        <taxon>Bacillati</taxon>
        <taxon>Bacillota</taxon>
        <taxon>Bacilli</taxon>
        <taxon>Bacillales</taxon>
        <taxon>Paenibacillaceae</taxon>
        <taxon>Xylanibacillus</taxon>
    </lineage>
</organism>
<evidence type="ECO:0000313" key="2">
    <source>
        <dbReference type="Proteomes" id="UP000677918"/>
    </source>
</evidence>
<name>A0A8J4H7T5_9BACL</name>
<accession>A0A8J4H7T5</accession>
<gene>
    <name evidence="1" type="ORF">XYCOK13_42660</name>
</gene>
<proteinExistence type="predicted"/>
<sequence length="44" mass="4824">MIPSVAASERGLAQTSERAHWGCGTLRMELQRVRLGEAVWKGSP</sequence>
<keyword evidence="2" id="KW-1185">Reference proteome</keyword>
<protein>
    <submittedName>
        <fullName evidence="1">Uncharacterized protein</fullName>
    </submittedName>
</protein>
<comment type="caution">
    <text evidence="1">The sequence shown here is derived from an EMBL/GenBank/DDBJ whole genome shotgun (WGS) entry which is preliminary data.</text>
</comment>
<evidence type="ECO:0000313" key="1">
    <source>
        <dbReference type="EMBL" id="GIQ71442.1"/>
    </source>
</evidence>
<reference evidence="1" key="1">
    <citation type="submission" date="2021-04" db="EMBL/GenBank/DDBJ databases">
        <title>Draft genome sequence of Xylanibacillus composti strain K13.</title>
        <authorList>
            <person name="Uke A."/>
            <person name="Chhe C."/>
            <person name="Baramee S."/>
            <person name="Kosugi A."/>
        </authorList>
    </citation>
    <scope>NUCLEOTIDE SEQUENCE</scope>
    <source>
        <strain evidence="1">K13</strain>
    </source>
</reference>
<dbReference type="AlphaFoldDB" id="A0A8J4H7T5"/>
<dbReference type="Proteomes" id="UP000677918">
    <property type="component" value="Unassembled WGS sequence"/>
</dbReference>
<dbReference type="EMBL" id="BOVK01000091">
    <property type="protein sequence ID" value="GIQ71442.1"/>
    <property type="molecule type" value="Genomic_DNA"/>
</dbReference>